<keyword evidence="3" id="KW-0472">Membrane</keyword>
<organism evidence="5 6">
    <name type="scientific">Sphingobacterium yanglingense</name>
    <dbReference type="NCBI Taxonomy" id="1437280"/>
    <lineage>
        <taxon>Bacteria</taxon>
        <taxon>Pseudomonadati</taxon>
        <taxon>Bacteroidota</taxon>
        <taxon>Sphingobacteriia</taxon>
        <taxon>Sphingobacteriales</taxon>
        <taxon>Sphingobacteriaceae</taxon>
        <taxon>Sphingobacterium</taxon>
    </lineage>
</organism>
<dbReference type="Proteomes" id="UP000295292">
    <property type="component" value="Unassembled WGS sequence"/>
</dbReference>
<accession>A0A4V3DDA6</accession>
<dbReference type="RefSeq" id="WP_133586177.1">
    <property type="nucleotide sequence ID" value="NZ_SNYV01000017.1"/>
</dbReference>
<feature type="transmembrane region" description="Helical" evidence="3">
    <location>
        <begin position="63"/>
        <end position="84"/>
    </location>
</feature>
<dbReference type="AlphaFoldDB" id="A0A4V3DDA6"/>
<dbReference type="InterPro" id="IPR027385">
    <property type="entry name" value="Beta-barrel_OMP"/>
</dbReference>
<evidence type="ECO:0000313" key="6">
    <source>
        <dbReference type="Proteomes" id="UP000295292"/>
    </source>
</evidence>
<evidence type="ECO:0000256" key="3">
    <source>
        <dbReference type="SAM" id="Phobius"/>
    </source>
</evidence>
<name>A0A4V3DDA6_9SPHI</name>
<dbReference type="Pfam" id="PF13505">
    <property type="entry name" value="OMP_b-brl"/>
    <property type="match status" value="1"/>
</dbReference>
<gene>
    <name evidence="5" type="ORF">CLV99_4026</name>
</gene>
<comment type="caution">
    <text evidence="5">The sequence shown here is derived from an EMBL/GenBank/DDBJ whole genome shotgun (WGS) entry which is preliminary data.</text>
</comment>
<evidence type="ECO:0000313" key="5">
    <source>
        <dbReference type="EMBL" id="TDQ75421.1"/>
    </source>
</evidence>
<proteinExistence type="predicted"/>
<keyword evidence="3" id="KW-0812">Transmembrane</keyword>
<dbReference type="Gene3D" id="2.40.160.20">
    <property type="match status" value="1"/>
</dbReference>
<evidence type="ECO:0000259" key="4">
    <source>
        <dbReference type="Pfam" id="PF13505"/>
    </source>
</evidence>
<evidence type="ECO:0000256" key="1">
    <source>
        <dbReference type="ARBA" id="ARBA00022729"/>
    </source>
</evidence>
<protein>
    <submittedName>
        <fullName evidence="5">Outer membrane protein with beta-barrel domain</fullName>
    </submittedName>
</protein>
<keyword evidence="3" id="KW-1133">Transmembrane helix</keyword>
<feature type="domain" description="Outer membrane protein beta-barrel" evidence="4">
    <location>
        <begin position="284"/>
        <end position="438"/>
    </location>
</feature>
<feature type="compositionally biased region" description="Basic and acidic residues" evidence="2">
    <location>
        <begin position="1"/>
        <end position="13"/>
    </location>
</feature>
<keyword evidence="6" id="KW-1185">Reference proteome</keyword>
<feature type="region of interest" description="Disordered" evidence="2">
    <location>
        <begin position="1"/>
        <end position="20"/>
    </location>
</feature>
<dbReference type="EMBL" id="SNYV01000017">
    <property type="protein sequence ID" value="TDQ75421.1"/>
    <property type="molecule type" value="Genomic_DNA"/>
</dbReference>
<dbReference type="OrthoDB" id="1150526at2"/>
<dbReference type="SUPFAM" id="SSF56925">
    <property type="entry name" value="OMPA-like"/>
    <property type="match status" value="1"/>
</dbReference>
<keyword evidence="1" id="KW-0732">Signal</keyword>
<evidence type="ECO:0000256" key="2">
    <source>
        <dbReference type="SAM" id="MobiDB-lite"/>
    </source>
</evidence>
<feature type="region of interest" description="Disordered" evidence="2">
    <location>
        <begin position="95"/>
        <end position="137"/>
    </location>
</feature>
<feature type="compositionally biased region" description="Basic and acidic residues" evidence="2">
    <location>
        <begin position="123"/>
        <end position="134"/>
    </location>
</feature>
<sequence length="455" mass="50236">MKDNWLNDLDKKVQNGQEQAPENLWESISDRLFDADSGKVIPLHPNLQQEAVPKANKRSVIRLIWGGTAIVTAALVLVFLYPVFYPTQPPADEPILSQHSEGINSELPGGEGLSQGMSYSNDMESHHNETEQAKLKNGSSDKIVKNSYFAELPALTKLVGWDNGFDFENNTIKPLEMVLQNRVFNPTHSDRDDEVLVRNNENYERLAMDNLYADNSKIKNKLINSGRWSIAAYSNRMRVSSGQNVSGYASMSGAPVTSGDYPLDGENGGLMSDIIEANSAENVTTDIQHRSPVALGLGLQYRVNKKMSLNIGLTYAQTVSTLSSGSAANKVAQSQKLNYIGVPVQVSYKVWQKKRVSTYVTGGAAIEKSTSGRITNEFVLDDNVRATDQELLKASPVQFSVNAGVGIETQLTRKIGLYLEPGIRYNMDNNSTVQTIYNQKPVNFNLNIGFRIPLP</sequence>
<dbReference type="InterPro" id="IPR011250">
    <property type="entry name" value="OMP/PagP_B-barrel"/>
</dbReference>
<reference evidence="5 6" key="1">
    <citation type="submission" date="2019-03" db="EMBL/GenBank/DDBJ databases">
        <title>Genomic Encyclopedia of Archaeal and Bacterial Type Strains, Phase II (KMG-II): from individual species to whole genera.</title>
        <authorList>
            <person name="Goeker M."/>
        </authorList>
    </citation>
    <scope>NUCLEOTIDE SEQUENCE [LARGE SCALE GENOMIC DNA]</scope>
    <source>
        <strain evidence="5 6">DSM 28353</strain>
    </source>
</reference>